<name>A0A2T1E6F3_9CYAN</name>
<dbReference type="Proteomes" id="UP000239576">
    <property type="component" value="Unassembled WGS sequence"/>
</dbReference>
<dbReference type="InterPro" id="IPR035901">
    <property type="entry name" value="GIY-YIG_endonuc_sf"/>
</dbReference>
<dbReference type="Gene3D" id="3.40.1440.10">
    <property type="entry name" value="GIY-YIG endonuclease"/>
    <property type="match status" value="1"/>
</dbReference>
<keyword evidence="4" id="KW-1185">Reference proteome</keyword>
<comment type="caution">
    <text evidence="3">The sequence shown here is derived from an EMBL/GenBank/DDBJ whole genome shotgun (WGS) entry which is preliminary data.</text>
</comment>
<dbReference type="PROSITE" id="PS50164">
    <property type="entry name" value="GIY_YIG"/>
    <property type="match status" value="1"/>
</dbReference>
<protein>
    <recommendedName>
        <fullName evidence="2">GIY-YIG domain-containing protein</fullName>
    </recommendedName>
</protein>
<dbReference type="PANTHER" id="PTHR34477">
    <property type="entry name" value="UPF0213 PROTEIN YHBQ"/>
    <property type="match status" value="1"/>
</dbReference>
<dbReference type="PANTHER" id="PTHR34477:SF1">
    <property type="entry name" value="UPF0213 PROTEIN YHBQ"/>
    <property type="match status" value="1"/>
</dbReference>
<dbReference type="InterPro" id="IPR050190">
    <property type="entry name" value="UPF0213_domain"/>
</dbReference>
<evidence type="ECO:0000259" key="2">
    <source>
        <dbReference type="PROSITE" id="PS50164"/>
    </source>
</evidence>
<accession>A0A2T1E6F3</accession>
<dbReference type="AlphaFoldDB" id="A0A2T1E6F3"/>
<sequence length="104" mass="11693">MTEPASEQHHVYIALCADGSLYTGYSKNVEQRLKTHNKGKGGRYTRAHRPLKLLASWSLQTKTEALRVEYAIKQLTRQQKLALAEGTQTFGWLSAALPKPGHEM</sequence>
<comment type="similarity">
    <text evidence="1">Belongs to the UPF0213 family.</text>
</comment>
<evidence type="ECO:0000313" key="3">
    <source>
        <dbReference type="EMBL" id="PSB28322.1"/>
    </source>
</evidence>
<gene>
    <name evidence="3" type="ORF">C7B82_14075</name>
</gene>
<feature type="domain" description="GIY-YIG" evidence="2">
    <location>
        <begin position="7"/>
        <end position="82"/>
    </location>
</feature>
<dbReference type="CDD" id="cd10456">
    <property type="entry name" value="GIY-YIG_UPF0213"/>
    <property type="match status" value="1"/>
</dbReference>
<dbReference type="InterPro" id="IPR000305">
    <property type="entry name" value="GIY-YIG_endonuc"/>
</dbReference>
<dbReference type="EMBL" id="PVWK01000081">
    <property type="protein sequence ID" value="PSB28322.1"/>
    <property type="molecule type" value="Genomic_DNA"/>
</dbReference>
<dbReference type="Pfam" id="PF01541">
    <property type="entry name" value="GIY-YIG"/>
    <property type="match status" value="1"/>
</dbReference>
<reference evidence="4" key="1">
    <citation type="submission" date="2018-02" db="EMBL/GenBank/DDBJ databases">
        <authorList>
            <person name="Moore K."/>
            <person name="Momper L."/>
        </authorList>
    </citation>
    <scope>NUCLEOTIDE SEQUENCE [LARGE SCALE GENOMIC DNA]</scope>
    <source>
        <strain evidence="4">ULC18</strain>
    </source>
</reference>
<dbReference type="SUPFAM" id="SSF82771">
    <property type="entry name" value="GIY-YIG endonuclease"/>
    <property type="match status" value="1"/>
</dbReference>
<evidence type="ECO:0000313" key="4">
    <source>
        <dbReference type="Proteomes" id="UP000239576"/>
    </source>
</evidence>
<dbReference type="RefSeq" id="WP_106256922.1">
    <property type="nucleotide sequence ID" value="NZ_CAWNSW010000004.1"/>
</dbReference>
<dbReference type="OrthoDB" id="9807770at2"/>
<reference evidence="3 4" key="2">
    <citation type="submission" date="2018-03" db="EMBL/GenBank/DDBJ databases">
        <title>The ancient ancestry and fast evolution of plastids.</title>
        <authorList>
            <person name="Moore K.R."/>
            <person name="Magnabosco C."/>
            <person name="Momper L."/>
            <person name="Gold D.A."/>
            <person name="Bosak T."/>
            <person name="Fournier G.P."/>
        </authorList>
    </citation>
    <scope>NUCLEOTIDE SEQUENCE [LARGE SCALE GENOMIC DNA]</scope>
    <source>
        <strain evidence="3 4">ULC18</strain>
    </source>
</reference>
<evidence type="ECO:0000256" key="1">
    <source>
        <dbReference type="ARBA" id="ARBA00007435"/>
    </source>
</evidence>
<proteinExistence type="inferred from homology"/>
<organism evidence="3 4">
    <name type="scientific">Stenomitos frigidus ULC18</name>
    <dbReference type="NCBI Taxonomy" id="2107698"/>
    <lineage>
        <taxon>Bacteria</taxon>
        <taxon>Bacillati</taxon>
        <taxon>Cyanobacteriota</taxon>
        <taxon>Cyanophyceae</taxon>
        <taxon>Leptolyngbyales</taxon>
        <taxon>Leptolyngbyaceae</taxon>
        <taxon>Stenomitos</taxon>
    </lineage>
</organism>